<dbReference type="GO" id="GO:0016810">
    <property type="term" value="F:hydrolase activity, acting on carbon-nitrogen (but not peptide) bonds"/>
    <property type="evidence" value="ECO:0007669"/>
    <property type="project" value="InterPro"/>
</dbReference>
<dbReference type="InterPro" id="IPR002509">
    <property type="entry name" value="NODB_dom"/>
</dbReference>
<organism evidence="3 4">
    <name type="scientific">Tissierella praeacuta DSM 18095</name>
    <dbReference type="NCBI Taxonomy" id="1123404"/>
    <lineage>
        <taxon>Bacteria</taxon>
        <taxon>Bacillati</taxon>
        <taxon>Bacillota</taxon>
        <taxon>Tissierellia</taxon>
        <taxon>Tissierellales</taxon>
        <taxon>Tissierellaceae</taxon>
        <taxon>Tissierella</taxon>
    </lineage>
</organism>
<dbReference type="InterPro" id="IPR050248">
    <property type="entry name" value="Polysacc_deacetylase_ArnD"/>
</dbReference>
<keyword evidence="4" id="KW-1185">Reference proteome</keyword>
<feature type="coiled-coil region" evidence="1">
    <location>
        <begin position="50"/>
        <end position="86"/>
    </location>
</feature>
<dbReference type="Proteomes" id="UP000184114">
    <property type="component" value="Unassembled WGS sequence"/>
</dbReference>
<protein>
    <submittedName>
        <fullName evidence="3">Peptidoglycan/xylan/chitin deacetylase, PgdA/CDA1 family</fullName>
    </submittedName>
</protein>
<accession>A0A1M4S586</accession>
<dbReference type="InterPro" id="IPR011330">
    <property type="entry name" value="Glyco_hydro/deAcase_b/a-brl"/>
</dbReference>
<dbReference type="GO" id="GO:0005975">
    <property type="term" value="P:carbohydrate metabolic process"/>
    <property type="evidence" value="ECO:0007669"/>
    <property type="project" value="InterPro"/>
</dbReference>
<dbReference type="STRING" id="1123404.SAMN02745784_00034"/>
<evidence type="ECO:0000313" key="3">
    <source>
        <dbReference type="EMBL" id="SHE27330.1"/>
    </source>
</evidence>
<evidence type="ECO:0000256" key="1">
    <source>
        <dbReference type="SAM" id="Coils"/>
    </source>
</evidence>
<name>A0A1M4S586_9FIRM</name>
<feature type="domain" description="NodB homology" evidence="2">
    <location>
        <begin position="88"/>
        <end position="277"/>
    </location>
</feature>
<gene>
    <name evidence="3" type="ORF">SAMN02745784_00034</name>
</gene>
<keyword evidence="1" id="KW-0175">Coiled coil</keyword>
<dbReference type="AlphaFoldDB" id="A0A1M4S586"/>
<dbReference type="RefSeq" id="WP_072971414.1">
    <property type="nucleotide sequence ID" value="NZ_FQTY01000001.1"/>
</dbReference>
<dbReference type="Pfam" id="PF01522">
    <property type="entry name" value="Polysacc_deac_1"/>
    <property type="match status" value="1"/>
</dbReference>
<dbReference type="PANTHER" id="PTHR10587:SF125">
    <property type="entry name" value="POLYSACCHARIDE DEACETYLASE YHEN-RELATED"/>
    <property type="match status" value="1"/>
</dbReference>
<sequence length="282" mass="32288">MKRKKIFLAAIILFLIGGTSARFFFNSTNTVVAVSVVDTLDIMGEKNPINRALYQEIRQIKEERFKAEMEAKRMEEEKLAEEKVKNGKIAYLTFDDGPSKQSTPAILDILSEYDIKATFFVLGRMAKLNPDMIKRINEEGHSIGHHSYSHNYGYIYKNTNNFLGELKLTEKVLKDTLGEDFETKLLRFPGGSFEKHKQKFLKVTGDLGYKNYNWNALNGDAEGVNIPKNKLVNRLKSTAKGKKEIIVLMHDTDAKKTTVEALPEIIDYLIKEGYEFRALDQY</sequence>
<dbReference type="Gene3D" id="3.20.20.370">
    <property type="entry name" value="Glycoside hydrolase/deacetylase"/>
    <property type="match status" value="1"/>
</dbReference>
<evidence type="ECO:0000313" key="4">
    <source>
        <dbReference type="Proteomes" id="UP000184114"/>
    </source>
</evidence>
<dbReference type="PROSITE" id="PS51677">
    <property type="entry name" value="NODB"/>
    <property type="match status" value="1"/>
</dbReference>
<dbReference type="PANTHER" id="PTHR10587">
    <property type="entry name" value="GLYCOSYL TRANSFERASE-RELATED"/>
    <property type="match status" value="1"/>
</dbReference>
<dbReference type="CDD" id="cd10944">
    <property type="entry name" value="CE4_SmPgdA_like"/>
    <property type="match status" value="1"/>
</dbReference>
<evidence type="ECO:0000259" key="2">
    <source>
        <dbReference type="PROSITE" id="PS51677"/>
    </source>
</evidence>
<dbReference type="GeneID" id="90994727"/>
<dbReference type="EMBL" id="FQTY01000001">
    <property type="protein sequence ID" value="SHE27330.1"/>
    <property type="molecule type" value="Genomic_DNA"/>
</dbReference>
<reference evidence="4" key="1">
    <citation type="submission" date="2016-11" db="EMBL/GenBank/DDBJ databases">
        <authorList>
            <person name="Varghese N."/>
            <person name="Submissions S."/>
        </authorList>
    </citation>
    <scope>NUCLEOTIDE SEQUENCE [LARGE SCALE GENOMIC DNA]</scope>
    <source>
        <strain evidence="4">DSM 18095</strain>
    </source>
</reference>
<dbReference type="SUPFAM" id="SSF88713">
    <property type="entry name" value="Glycoside hydrolase/deacetylase"/>
    <property type="match status" value="1"/>
</dbReference>
<proteinExistence type="predicted"/>